<keyword evidence="3" id="KW-1185">Reference proteome</keyword>
<feature type="compositionally biased region" description="Basic and acidic residues" evidence="1">
    <location>
        <begin position="1"/>
        <end position="19"/>
    </location>
</feature>
<protein>
    <submittedName>
        <fullName evidence="2">Uncharacterized protein</fullName>
    </submittedName>
</protein>
<organism evidence="2 3">
    <name type="scientific">Blastococcus mobilis</name>
    <dbReference type="NCBI Taxonomy" id="1938746"/>
    <lineage>
        <taxon>Bacteria</taxon>
        <taxon>Bacillati</taxon>
        <taxon>Actinomycetota</taxon>
        <taxon>Actinomycetes</taxon>
        <taxon>Geodermatophilales</taxon>
        <taxon>Geodermatophilaceae</taxon>
        <taxon>Blastococcus</taxon>
    </lineage>
</organism>
<feature type="compositionally biased region" description="Basic and acidic residues" evidence="1">
    <location>
        <begin position="39"/>
        <end position="56"/>
    </location>
</feature>
<evidence type="ECO:0000313" key="2">
    <source>
        <dbReference type="EMBL" id="SNR40628.1"/>
    </source>
</evidence>
<reference evidence="2 3" key="1">
    <citation type="submission" date="2017-06" db="EMBL/GenBank/DDBJ databases">
        <authorList>
            <person name="Kim H.J."/>
            <person name="Triplett B.A."/>
        </authorList>
    </citation>
    <scope>NUCLEOTIDE SEQUENCE [LARGE SCALE GENOMIC DNA]</scope>
    <source>
        <strain evidence="2 3">DSM 44272</strain>
    </source>
</reference>
<sequence length="276" mass="29350">MRRCDEHRSHERPAREASSPRRPSTGSPPRRRPAGPPRRTADGRGCHGEPRPRPDELPGEGPVVRSLQLRQTFSPSSTAFSATSCGCHSGGSRSRTVADCLSTVPPVAGIAAHVLTLPATPVEVVGMLEHVTVVTPWPSFRLGPAALTRLTVQMRFLLEAAFPEAELLLQDDGRTLWADVRRLPADSPLPRRSCTAAPSAPAGKQYCRRRTVSLCRSLTADAASRAGPFLTCGACPLTATGSPMQAPRRRGSLSTASGSHGSAPADESRSQVARTC</sequence>
<dbReference type="Proteomes" id="UP000198403">
    <property type="component" value="Unassembled WGS sequence"/>
</dbReference>
<evidence type="ECO:0000256" key="1">
    <source>
        <dbReference type="SAM" id="MobiDB-lite"/>
    </source>
</evidence>
<proteinExistence type="predicted"/>
<feature type="region of interest" description="Disordered" evidence="1">
    <location>
        <begin position="241"/>
        <end position="276"/>
    </location>
</feature>
<name>A0A238W293_9ACTN</name>
<feature type="region of interest" description="Disordered" evidence="1">
    <location>
        <begin position="1"/>
        <end position="61"/>
    </location>
</feature>
<dbReference type="EMBL" id="FZNO01000006">
    <property type="protein sequence ID" value="SNR40628.1"/>
    <property type="molecule type" value="Genomic_DNA"/>
</dbReference>
<evidence type="ECO:0000313" key="3">
    <source>
        <dbReference type="Proteomes" id="UP000198403"/>
    </source>
</evidence>
<accession>A0A238W293</accession>
<gene>
    <name evidence="2" type="ORF">SAMN06272737_10639</name>
</gene>
<dbReference type="AlphaFoldDB" id="A0A238W293"/>